<keyword evidence="2" id="KW-1185">Reference proteome</keyword>
<accession>A0A0C9MWY1</accession>
<evidence type="ECO:0000313" key="1">
    <source>
        <dbReference type="EMBL" id="GAN11884.1"/>
    </source>
</evidence>
<protein>
    <submittedName>
        <fullName evidence="1">Uncharacterized protein</fullName>
    </submittedName>
</protein>
<proteinExistence type="predicted"/>
<name>A0A0C9MWY1_9FUNG</name>
<gene>
    <name evidence="1" type="ORF">MAM1_1196c11506</name>
</gene>
<dbReference type="EMBL" id="DF837485">
    <property type="protein sequence ID" value="GAN11884.1"/>
    <property type="molecule type" value="Genomic_DNA"/>
</dbReference>
<dbReference type="Proteomes" id="UP000053815">
    <property type="component" value="Unassembled WGS sequence"/>
</dbReference>
<dbReference type="OrthoDB" id="2273002at2759"/>
<dbReference type="STRING" id="91626.A0A0C9MWY1"/>
<dbReference type="InterPro" id="IPR043502">
    <property type="entry name" value="DNA/RNA_pol_sf"/>
</dbReference>
<evidence type="ECO:0000313" key="2">
    <source>
        <dbReference type="Proteomes" id="UP000053815"/>
    </source>
</evidence>
<dbReference type="AlphaFoldDB" id="A0A0C9MWY1"/>
<dbReference type="SUPFAM" id="SSF56672">
    <property type="entry name" value="DNA/RNA polymerases"/>
    <property type="match status" value="1"/>
</dbReference>
<reference evidence="1" key="1">
    <citation type="submission" date="2014-09" db="EMBL/GenBank/DDBJ databases">
        <title>Draft genome sequence of an oleaginous Mucoromycotina fungus Mucor ambiguus NBRC6742.</title>
        <authorList>
            <person name="Takeda I."/>
            <person name="Yamane N."/>
            <person name="Morita T."/>
            <person name="Tamano K."/>
            <person name="Machida M."/>
            <person name="Baker S."/>
            <person name="Koike H."/>
        </authorList>
    </citation>
    <scope>NUCLEOTIDE SEQUENCE</scope>
    <source>
        <strain evidence="1">NBRC 6742</strain>
    </source>
</reference>
<organism evidence="1">
    <name type="scientific">Mucor ambiguus</name>
    <dbReference type="NCBI Taxonomy" id="91626"/>
    <lineage>
        <taxon>Eukaryota</taxon>
        <taxon>Fungi</taxon>
        <taxon>Fungi incertae sedis</taxon>
        <taxon>Mucoromycota</taxon>
        <taxon>Mucoromycotina</taxon>
        <taxon>Mucoromycetes</taxon>
        <taxon>Mucorales</taxon>
        <taxon>Mucorineae</taxon>
        <taxon>Mucoraceae</taxon>
        <taxon>Mucor</taxon>
    </lineage>
</organism>
<dbReference type="Gene3D" id="3.10.10.10">
    <property type="entry name" value="HIV Type 1 Reverse Transcriptase, subunit A, domain 1"/>
    <property type="match status" value="1"/>
</dbReference>
<sequence length="253" mass="28750">MHKTNGLLNFLSVNDDNKNSTVTRIGKTEPMEVTYTNNIKFVHQFEVIEFNDKLSTEFDVLLGIDVLPKLNIYLQGVAYKFPDSEKNKEMKQFEDINHDQQNKFNPENADYGTPSQRKELMAQIQPALDENMAIPSNAACTMPESVVKIKISDPNDCFVRQYPLAVNANAEIKSQLEEWLKDGIVERTKPDPTFHSPLLAVPKRDPHTGKTSKLRICCDLRRINAAISDKNCHENFAVPKIDEIFSKVIAITI</sequence>